<evidence type="ECO:0000256" key="18">
    <source>
        <dbReference type="SAM" id="MobiDB-lite"/>
    </source>
</evidence>
<feature type="domain" description="Penicillin-binding protein transpeptidase" evidence="20">
    <location>
        <begin position="426"/>
        <end position="664"/>
    </location>
</feature>
<evidence type="ECO:0000256" key="6">
    <source>
        <dbReference type="ARBA" id="ARBA00022645"/>
    </source>
</evidence>
<comment type="catalytic activity">
    <reaction evidence="16">
        <text>Preferential cleavage: (Ac)2-L-Lys-D-Ala-|-D-Ala. Also transpeptidation of peptidyl-alanyl moieties that are N-acyl substituents of D-alanine.</text>
        <dbReference type="EC" id="3.4.16.4"/>
    </reaction>
</comment>
<evidence type="ECO:0000259" key="20">
    <source>
        <dbReference type="Pfam" id="PF00905"/>
    </source>
</evidence>
<keyword evidence="9" id="KW-0808">Transferase</keyword>
<dbReference type="Proteomes" id="UP000249239">
    <property type="component" value="Unassembled WGS sequence"/>
</dbReference>
<evidence type="ECO:0000256" key="4">
    <source>
        <dbReference type="ARBA" id="ARBA00007739"/>
    </source>
</evidence>
<keyword evidence="5" id="KW-1003">Cell membrane</keyword>
<comment type="similarity">
    <text evidence="4">In the N-terminal section; belongs to the glycosyltransferase 51 family.</text>
</comment>
<dbReference type="Pfam" id="PF00905">
    <property type="entry name" value="Transpeptidase"/>
    <property type="match status" value="1"/>
</dbReference>
<dbReference type="GO" id="GO:0008360">
    <property type="term" value="P:regulation of cell shape"/>
    <property type="evidence" value="ECO:0007669"/>
    <property type="project" value="UniProtKB-KW"/>
</dbReference>
<comment type="pathway">
    <text evidence="2">Cell wall biogenesis; peptidoglycan biosynthesis.</text>
</comment>
<evidence type="ECO:0000256" key="9">
    <source>
        <dbReference type="ARBA" id="ARBA00022679"/>
    </source>
</evidence>
<evidence type="ECO:0000256" key="10">
    <source>
        <dbReference type="ARBA" id="ARBA00022801"/>
    </source>
</evidence>
<comment type="subcellular location">
    <subcellularLocation>
        <location evidence="1">Cell membrane</location>
    </subcellularLocation>
</comment>
<dbReference type="Pfam" id="PF00912">
    <property type="entry name" value="Transgly"/>
    <property type="match status" value="1"/>
</dbReference>
<dbReference type="InterPro" id="IPR001460">
    <property type="entry name" value="PCN-bd_Tpept"/>
</dbReference>
<evidence type="ECO:0000256" key="2">
    <source>
        <dbReference type="ARBA" id="ARBA00004752"/>
    </source>
</evidence>
<evidence type="ECO:0000256" key="11">
    <source>
        <dbReference type="ARBA" id="ARBA00022960"/>
    </source>
</evidence>
<sequence length="787" mass="89050">MALKEKQPKGTKNTKKTGNWKRKALIWSLRVVAAMTAFFFLLILMVYIGVFGKLPSTDKLKGIENYTASIVYSVDGKIMGGYYVQNRQTIPKQEIPQSVKDALIATEDSRFFEHKGLDFIGIGRVVVKTFLFGDKAQGGGSTISQQLAKNLYPRRDLGILSMPVNKIREGFIAGRLEKVFEKEDILAMYLNTVPFGEDIYGIEAAAQRFFSKKARFLNPAESATLVGMLAANTAYNPRLNPDKSTARRNIVLTRMETNRFLTSEEAEKWRNTPMKVNYTRIDQNSGVAPYFRERIRVKAVEILNDEYGDRYDIYTDGLKIYTTIDSRLQNYADQSSQQHMAALQKEFNDHWKNKEPWHATPNILKDAIRKSNRYTAAKKQGLSHDDIMKQMKRPVRMNILAHDGYKVMEMSPIDSIKHYLKILNTGFMAMDARTGYILAWIGGVDHRAFQYDHVTSQRQVGSTFKPFVYATALLNGAEPCDYYPNVQETYREYNNWSPANSDGKYEGYYTLKGALANSVNTIAAQLIVKTGPDEVADVAHAMGIDSDIPAYPSIALGTASLSLYEMVKAYAPFVNHGKKVEPIGLLKIEDKNGNVLYKHPALKEQETVLDPDVARSMVEIMKGVINEGTARSLRGVYGLNSDLIGKTGTTQDNTDGWFIACTPTLVAGVWVGNDIPAIRFRSTALGQGAHTALPIFARFMRRVEADPRFNKYSQARFDSLPEYLAYRFDCEPFVLENPEKGFIERLFDKQDKPATPTVRKEQNENKPKSEQERQSLLDKMKDLFKKK</sequence>
<dbReference type="GO" id="GO:0008955">
    <property type="term" value="F:peptidoglycan glycosyltransferase activity"/>
    <property type="evidence" value="ECO:0007669"/>
    <property type="project" value="UniProtKB-EC"/>
</dbReference>
<feature type="region of interest" description="Disordered" evidence="18">
    <location>
        <begin position="749"/>
        <end position="787"/>
    </location>
</feature>
<evidence type="ECO:0000313" key="22">
    <source>
        <dbReference type="EMBL" id="PZX19450.1"/>
    </source>
</evidence>
<dbReference type="OrthoDB" id="9766909at2"/>
<feature type="domain" description="Glycosyl transferase family 51" evidence="21">
    <location>
        <begin position="78"/>
        <end position="255"/>
    </location>
</feature>
<comment type="similarity">
    <text evidence="3">In the C-terminal section; belongs to the transpeptidase family.</text>
</comment>
<name>A0A2W7NHX5_9BACT</name>
<evidence type="ECO:0000256" key="13">
    <source>
        <dbReference type="ARBA" id="ARBA00023136"/>
    </source>
</evidence>
<comment type="caution">
    <text evidence="22">The sequence shown here is derived from an EMBL/GenBank/DDBJ whole genome shotgun (WGS) entry which is preliminary data.</text>
</comment>
<dbReference type="GO" id="GO:0009002">
    <property type="term" value="F:serine-type D-Ala-D-Ala carboxypeptidase activity"/>
    <property type="evidence" value="ECO:0007669"/>
    <property type="project" value="UniProtKB-EC"/>
</dbReference>
<reference evidence="22 23" key="1">
    <citation type="submission" date="2018-06" db="EMBL/GenBank/DDBJ databases">
        <title>Genomic Encyclopedia of Archaeal and Bacterial Type Strains, Phase II (KMG-II): from individual species to whole genera.</title>
        <authorList>
            <person name="Goeker M."/>
        </authorList>
    </citation>
    <scope>NUCLEOTIDE SEQUENCE [LARGE SCALE GENOMIC DNA]</scope>
    <source>
        <strain evidence="22 23">DSM 6779</strain>
    </source>
</reference>
<keyword evidence="6" id="KW-0121">Carboxypeptidase</keyword>
<evidence type="ECO:0000256" key="15">
    <source>
        <dbReference type="ARBA" id="ARBA00023316"/>
    </source>
</evidence>
<keyword evidence="15" id="KW-0961">Cell wall biogenesis/degradation</keyword>
<keyword evidence="10" id="KW-0378">Hydrolase</keyword>
<keyword evidence="11" id="KW-0133">Cell shape</keyword>
<dbReference type="Gene3D" id="1.10.3810.10">
    <property type="entry name" value="Biosynthetic peptidoglycan transglycosylase-like"/>
    <property type="match status" value="1"/>
</dbReference>
<dbReference type="InterPro" id="IPR023346">
    <property type="entry name" value="Lysozyme-like_dom_sf"/>
</dbReference>
<dbReference type="GO" id="GO:0006508">
    <property type="term" value="P:proteolysis"/>
    <property type="evidence" value="ECO:0007669"/>
    <property type="project" value="UniProtKB-KW"/>
</dbReference>
<dbReference type="AlphaFoldDB" id="A0A2W7NHX5"/>
<keyword evidence="19" id="KW-0812">Transmembrane</keyword>
<evidence type="ECO:0000256" key="3">
    <source>
        <dbReference type="ARBA" id="ARBA00007090"/>
    </source>
</evidence>
<evidence type="ECO:0000256" key="16">
    <source>
        <dbReference type="ARBA" id="ARBA00034000"/>
    </source>
</evidence>
<keyword evidence="14" id="KW-0511">Multifunctional enzyme</keyword>
<keyword evidence="23" id="KW-1185">Reference proteome</keyword>
<dbReference type="EMBL" id="QKZK01000004">
    <property type="protein sequence ID" value="PZX19450.1"/>
    <property type="molecule type" value="Genomic_DNA"/>
</dbReference>
<dbReference type="SUPFAM" id="SSF53955">
    <property type="entry name" value="Lysozyme-like"/>
    <property type="match status" value="1"/>
</dbReference>
<organism evidence="22 23">
    <name type="scientific">Breznakibacter xylanolyticus</name>
    <dbReference type="NCBI Taxonomy" id="990"/>
    <lineage>
        <taxon>Bacteria</taxon>
        <taxon>Pseudomonadati</taxon>
        <taxon>Bacteroidota</taxon>
        <taxon>Bacteroidia</taxon>
        <taxon>Marinilabiliales</taxon>
        <taxon>Marinilabiliaceae</taxon>
        <taxon>Breznakibacter</taxon>
    </lineage>
</organism>
<feature type="transmembrane region" description="Helical" evidence="19">
    <location>
        <begin position="24"/>
        <end position="50"/>
    </location>
</feature>
<dbReference type="InterPro" id="IPR036950">
    <property type="entry name" value="PBP_transglycosylase"/>
</dbReference>
<evidence type="ECO:0000256" key="7">
    <source>
        <dbReference type="ARBA" id="ARBA00022670"/>
    </source>
</evidence>
<evidence type="ECO:0000256" key="8">
    <source>
        <dbReference type="ARBA" id="ARBA00022676"/>
    </source>
</evidence>
<keyword evidence="12" id="KW-0573">Peptidoglycan synthesis</keyword>
<dbReference type="GO" id="GO:0009252">
    <property type="term" value="P:peptidoglycan biosynthetic process"/>
    <property type="evidence" value="ECO:0007669"/>
    <property type="project" value="UniProtKB-KW"/>
</dbReference>
<evidence type="ECO:0000313" key="23">
    <source>
        <dbReference type="Proteomes" id="UP000249239"/>
    </source>
</evidence>
<keyword evidence="7" id="KW-0645">Protease</keyword>
<accession>A0A2W7NHX5</accession>
<evidence type="ECO:0000256" key="12">
    <source>
        <dbReference type="ARBA" id="ARBA00022984"/>
    </source>
</evidence>
<dbReference type="InterPro" id="IPR012338">
    <property type="entry name" value="Beta-lactam/transpept-like"/>
</dbReference>
<dbReference type="RefSeq" id="WP_111444435.1">
    <property type="nucleotide sequence ID" value="NZ_QKZK01000004.1"/>
</dbReference>
<protein>
    <submittedName>
        <fullName evidence="22">Penicillin-binding protein 1A</fullName>
    </submittedName>
</protein>
<keyword evidence="19" id="KW-1133">Transmembrane helix</keyword>
<evidence type="ECO:0000256" key="5">
    <source>
        <dbReference type="ARBA" id="ARBA00022475"/>
    </source>
</evidence>
<dbReference type="SUPFAM" id="SSF56601">
    <property type="entry name" value="beta-lactamase/transpeptidase-like"/>
    <property type="match status" value="1"/>
</dbReference>
<keyword evidence="13 19" id="KW-0472">Membrane</keyword>
<dbReference type="InterPro" id="IPR050396">
    <property type="entry name" value="Glycosyltr_51/Transpeptidase"/>
</dbReference>
<gene>
    <name evidence="22" type="ORF">LX69_00717</name>
</gene>
<proteinExistence type="inferred from homology"/>
<dbReference type="GO" id="GO:0008658">
    <property type="term" value="F:penicillin binding"/>
    <property type="evidence" value="ECO:0007669"/>
    <property type="project" value="InterPro"/>
</dbReference>
<dbReference type="GO" id="GO:0071555">
    <property type="term" value="P:cell wall organization"/>
    <property type="evidence" value="ECO:0007669"/>
    <property type="project" value="UniProtKB-KW"/>
</dbReference>
<comment type="catalytic activity">
    <reaction evidence="17">
        <text>[GlcNAc-(1-&gt;4)-Mur2Ac(oyl-L-Ala-gamma-D-Glu-L-Lys-D-Ala-D-Ala)](n)-di-trans,octa-cis-undecaprenyl diphosphate + beta-D-GlcNAc-(1-&gt;4)-Mur2Ac(oyl-L-Ala-gamma-D-Glu-L-Lys-D-Ala-D-Ala)-di-trans,octa-cis-undecaprenyl diphosphate = [GlcNAc-(1-&gt;4)-Mur2Ac(oyl-L-Ala-gamma-D-Glu-L-Lys-D-Ala-D-Ala)](n+1)-di-trans,octa-cis-undecaprenyl diphosphate + di-trans,octa-cis-undecaprenyl diphosphate + H(+)</text>
        <dbReference type="Rhea" id="RHEA:23708"/>
        <dbReference type="Rhea" id="RHEA-COMP:9602"/>
        <dbReference type="Rhea" id="RHEA-COMP:9603"/>
        <dbReference type="ChEBI" id="CHEBI:15378"/>
        <dbReference type="ChEBI" id="CHEBI:58405"/>
        <dbReference type="ChEBI" id="CHEBI:60033"/>
        <dbReference type="ChEBI" id="CHEBI:78435"/>
        <dbReference type="EC" id="2.4.99.28"/>
    </reaction>
</comment>
<evidence type="ECO:0000259" key="21">
    <source>
        <dbReference type="Pfam" id="PF00912"/>
    </source>
</evidence>
<evidence type="ECO:0000256" key="1">
    <source>
        <dbReference type="ARBA" id="ARBA00004236"/>
    </source>
</evidence>
<dbReference type="PANTHER" id="PTHR32282:SF11">
    <property type="entry name" value="PENICILLIN-BINDING PROTEIN 1B"/>
    <property type="match status" value="1"/>
</dbReference>
<evidence type="ECO:0000256" key="19">
    <source>
        <dbReference type="SAM" id="Phobius"/>
    </source>
</evidence>
<dbReference type="InterPro" id="IPR001264">
    <property type="entry name" value="Glyco_trans_51"/>
</dbReference>
<evidence type="ECO:0000256" key="14">
    <source>
        <dbReference type="ARBA" id="ARBA00023268"/>
    </source>
</evidence>
<evidence type="ECO:0000256" key="17">
    <source>
        <dbReference type="ARBA" id="ARBA00049902"/>
    </source>
</evidence>
<dbReference type="GO" id="GO:0030288">
    <property type="term" value="C:outer membrane-bounded periplasmic space"/>
    <property type="evidence" value="ECO:0007669"/>
    <property type="project" value="TreeGrafter"/>
</dbReference>
<dbReference type="GO" id="GO:0005886">
    <property type="term" value="C:plasma membrane"/>
    <property type="evidence" value="ECO:0007669"/>
    <property type="project" value="UniProtKB-SubCell"/>
</dbReference>
<dbReference type="PANTHER" id="PTHR32282">
    <property type="entry name" value="BINDING PROTEIN TRANSPEPTIDASE, PUTATIVE-RELATED"/>
    <property type="match status" value="1"/>
</dbReference>
<dbReference type="Gene3D" id="3.40.710.10">
    <property type="entry name" value="DD-peptidase/beta-lactamase superfamily"/>
    <property type="match status" value="2"/>
</dbReference>
<keyword evidence="8" id="KW-0328">Glycosyltransferase</keyword>